<keyword evidence="13" id="KW-0175">Coiled coil</keyword>
<dbReference type="SUPFAM" id="SSF53474">
    <property type="entry name" value="alpha/beta-Hydrolases"/>
    <property type="match status" value="1"/>
</dbReference>
<name>A0A6A6UVF0_9PLEO</name>
<comment type="similarity">
    <text evidence="3 12">Belongs to the GPI inositol-deacylase family.</text>
</comment>
<gene>
    <name evidence="17" type="ORF">M011DRAFT_481993</name>
</gene>
<feature type="transmembrane region" description="Helical" evidence="12">
    <location>
        <begin position="899"/>
        <end position="918"/>
    </location>
</feature>
<feature type="region of interest" description="Disordered" evidence="14">
    <location>
        <begin position="1219"/>
        <end position="1278"/>
    </location>
</feature>
<dbReference type="InterPro" id="IPR029058">
    <property type="entry name" value="AB_hydrolase_fold"/>
</dbReference>
<evidence type="ECO:0000256" key="10">
    <source>
        <dbReference type="ARBA" id="ARBA00022989"/>
    </source>
</evidence>
<feature type="compositionally biased region" description="Polar residues" evidence="14">
    <location>
        <begin position="24"/>
        <end position="36"/>
    </location>
</feature>
<dbReference type="OrthoDB" id="348976at2759"/>
<evidence type="ECO:0000256" key="6">
    <source>
        <dbReference type="ARBA" id="ARBA00022692"/>
    </source>
</evidence>
<organism evidence="17 18">
    <name type="scientific">Sporormia fimetaria CBS 119925</name>
    <dbReference type="NCBI Taxonomy" id="1340428"/>
    <lineage>
        <taxon>Eukaryota</taxon>
        <taxon>Fungi</taxon>
        <taxon>Dikarya</taxon>
        <taxon>Ascomycota</taxon>
        <taxon>Pezizomycotina</taxon>
        <taxon>Dothideomycetes</taxon>
        <taxon>Pleosporomycetidae</taxon>
        <taxon>Pleosporales</taxon>
        <taxon>Sporormiaceae</taxon>
        <taxon>Sporormia</taxon>
    </lineage>
</organism>
<reference evidence="17" key="1">
    <citation type="journal article" date="2020" name="Stud. Mycol.">
        <title>101 Dothideomycetes genomes: a test case for predicting lifestyles and emergence of pathogens.</title>
        <authorList>
            <person name="Haridas S."/>
            <person name="Albert R."/>
            <person name="Binder M."/>
            <person name="Bloem J."/>
            <person name="Labutti K."/>
            <person name="Salamov A."/>
            <person name="Andreopoulos B."/>
            <person name="Baker S."/>
            <person name="Barry K."/>
            <person name="Bills G."/>
            <person name="Bluhm B."/>
            <person name="Cannon C."/>
            <person name="Castanera R."/>
            <person name="Culley D."/>
            <person name="Daum C."/>
            <person name="Ezra D."/>
            <person name="Gonzalez J."/>
            <person name="Henrissat B."/>
            <person name="Kuo A."/>
            <person name="Liang C."/>
            <person name="Lipzen A."/>
            <person name="Lutzoni F."/>
            <person name="Magnuson J."/>
            <person name="Mondo S."/>
            <person name="Nolan M."/>
            <person name="Ohm R."/>
            <person name="Pangilinan J."/>
            <person name="Park H.-J."/>
            <person name="Ramirez L."/>
            <person name="Alfaro M."/>
            <person name="Sun H."/>
            <person name="Tritt A."/>
            <person name="Yoshinaga Y."/>
            <person name="Zwiers L.-H."/>
            <person name="Turgeon B."/>
            <person name="Goodwin S."/>
            <person name="Spatafora J."/>
            <person name="Crous P."/>
            <person name="Grigoriev I."/>
        </authorList>
    </citation>
    <scope>NUCLEOTIDE SEQUENCE</scope>
    <source>
        <strain evidence="17">CBS 119925</strain>
    </source>
</reference>
<keyword evidence="18" id="KW-1185">Reference proteome</keyword>
<dbReference type="Gene3D" id="3.40.50.1820">
    <property type="entry name" value="alpha/beta hydrolase"/>
    <property type="match status" value="1"/>
</dbReference>
<dbReference type="FunFam" id="3.40.50.1820:FF:000056">
    <property type="entry name" value="GPI inositol-deacylase"/>
    <property type="match status" value="1"/>
</dbReference>
<evidence type="ECO:0000256" key="14">
    <source>
        <dbReference type="SAM" id="MobiDB-lite"/>
    </source>
</evidence>
<evidence type="ECO:0000256" key="11">
    <source>
        <dbReference type="ARBA" id="ARBA00023136"/>
    </source>
</evidence>
<feature type="transmembrane region" description="Helical" evidence="12">
    <location>
        <begin position="775"/>
        <end position="795"/>
    </location>
</feature>
<comment type="function">
    <text evidence="1 12">Involved in inositol deacylation of GPI-anchored proteins which plays important roles in the quality control and ER-associated degradation of GPI-anchored proteins.</text>
</comment>
<sequence>MPQRPSGPSEGQDSSDPQVLPATQDHSNVTPQSTTVEPYLLDTIRKREPSSDHDQTHRSVDQRSTPTQPASTPPVRGRHGLPLGPSTQGTASSTIHVPDVDPTYRWRLRSPWSCSLSTALTAVLASALLALMLYSFTTLQLDPKGCDMCYMRPAFVSFPDFDTEHTRFASKYSLYMYREGGIDEDVRVKGVPVLFIPGNAGSYKQARSLGAEAAYYYHNVVRHDPGARNVGKRPLDVFTVDFNEDFTAFHGQTLLDQAEYLNDAITFILSLYHTPERSFRDGNLPDPTSVIIVGHSMGGVVARTMVTMPNFQANSINTILTLAAPHARAPVSFDGDIVRTYGGINHYWKTAYTQKSTNDNPLRDVTLVSIAGGGLDTVVPSDYASIASLVPDTHGFTVFTSSMPNVWTGMDHLAITWCDQVRKSIVQALYDVIDVARPSQTLPRADRMRSFQKWFLTGLEGVAENELAHTELKTRLIVGADQGTILPQGERLVLRSLGNNGHAPKPYLLPIPAAESETRKTFTLLTSESLSSHGATLDVLFCTVSPLHTVQAGVLHQATIDLSGDSTSPTRLACRFSPSDVHLLPASTRHSTFPHKKDAPPFSLLCFDYKDIADHQFVAVIDNSKKRRPGWVVAEFSDSSESSYRVDLGIPRLLATGVDLRLPARRPTMVEFRMPALDSSLLAYKLHVPRTVCDTPELFAPLVRQYVTNVHESKYFVNVTDVEINLHGVAPYMPPSLSGKQSSNGLSMQLWSDPTCNTGLDVSLRIDLLGSIGKLWMRYRIVFAAFPLLVVALVLRQQFKLYDETGVFMSFAESLNQCIGSSIPTTVAGLTLLSVVLAGLRSEAVAGDHHLIEPVRKGLASMLGNEDNELLLGLADTFFWFLVPLFSIMSVGVVVVVNYTLVCITHLFALVFGAMPFLKSRKEGERLPAASGVTSTQQRIIVTCILLSLVSTVVPYHFAYVVLCLVQIGTCICSCRTARDSRIEASYNFYNYVHSTLVLLIWILPINIPVLIVWVRNLTVRWLTPFSSHHNILSILPLMVLVETQTTGRMVPPARLHLGFLTNALLFGFAAYAAVYGVSYAYVLHQLANGFAAWLVALHFDASSLSVKQFSTILDNNALFNSALRQSTSLRKDLDQFADSASPTPALQGQISASLTSFSRTIDDYGKLAKQEPVATKQEKAFERLKAFRAELNDYREQFQRIRSVNEEMQTTASRTELLGRRPHHASTPENPYALPTNNHTPNYNSPFAPSQPRDPNAPYRPNAYSTLSSPYASQGDYTRESHAFREQSFLAQTSTQLDEFLDRGRNVLGDLGHQREILKGTQRRLYSVANTLGISGDTIRMVERRAKQDKWIFWAGVVIFVLFCWAVLHFLR</sequence>
<feature type="compositionally biased region" description="Polar residues" evidence="14">
    <location>
        <begin position="1264"/>
        <end position="1277"/>
    </location>
</feature>
<dbReference type="InterPro" id="IPR039529">
    <property type="entry name" value="PGAP1/BST1"/>
</dbReference>
<protein>
    <recommendedName>
        <fullName evidence="4 12">GPI inositol-deacylase</fullName>
        <ecNumber evidence="12">3.1.-.-</ecNumber>
    </recommendedName>
</protein>
<dbReference type="InterPro" id="IPR056824">
    <property type="entry name" value="PGAP1_TMD"/>
</dbReference>
<evidence type="ECO:0000256" key="8">
    <source>
        <dbReference type="ARBA" id="ARBA00022824"/>
    </source>
</evidence>
<keyword evidence="11 12" id="KW-0472">Membrane</keyword>
<feature type="compositionally biased region" description="Basic and acidic residues" evidence="14">
    <location>
        <begin position="43"/>
        <end position="61"/>
    </location>
</feature>
<evidence type="ECO:0000256" key="2">
    <source>
        <dbReference type="ARBA" id="ARBA00004477"/>
    </source>
</evidence>
<dbReference type="GO" id="GO:0005789">
    <property type="term" value="C:endoplasmic reticulum membrane"/>
    <property type="evidence" value="ECO:0007669"/>
    <property type="project" value="UniProtKB-SubCell"/>
</dbReference>
<feature type="region of interest" description="Disordered" evidence="14">
    <location>
        <begin position="1"/>
        <end position="96"/>
    </location>
</feature>
<keyword evidence="10 12" id="KW-1133">Transmembrane helix</keyword>
<keyword evidence="9 12" id="KW-0653">Protein transport</keyword>
<feature type="coiled-coil region" evidence="13">
    <location>
        <begin position="1178"/>
        <end position="1212"/>
    </location>
</feature>
<dbReference type="Pfam" id="PF12352">
    <property type="entry name" value="V-SNARE_C"/>
    <property type="match status" value="1"/>
</dbReference>
<dbReference type="Pfam" id="PF25140">
    <property type="entry name" value="PGAP1_TMD"/>
    <property type="match status" value="1"/>
</dbReference>
<feature type="transmembrane region" description="Helical" evidence="12">
    <location>
        <begin position="1352"/>
        <end position="1372"/>
    </location>
</feature>
<dbReference type="CDD" id="cd15863">
    <property type="entry name" value="SNARE_GS27"/>
    <property type="match status" value="1"/>
</dbReference>
<dbReference type="EMBL" id="MU006615">
    <property type="protein sequence ID" value="KAF2742115.1"/>
    <property type="molecule type" value="Genomic_DNA"/>
</dbReference>
<comment type="subcellular location">
    <subcellularLocation>
        <location evidence="2">Endoplasmic reticulum membrane</location>
        <topology evidence="2">Multi-pass membrane protein</topology>
    </subcellularLocation>
</comment>
<evidence type="ECO:0000256" key="7">
    <source>
        <dbReference type="ARBA" id="ARBA00022801"/>
    </source>
</evidence>
<evidence type="ECO:0000256" key="9">
    <source>
        <dbReference type="ARBA" id="ARBA00022927"/>
    </source>
</evidence>
<proteinExistence type="inferred from homology"/>
<dbReference type="GO" id="GO:0006505">
    <property type="term" value="P:GPI anchor metabolic process"/>
    <property type="evidence" value="ECO:0007669"/>
    <property type="project" value="TreeGrafter"/>
</dbReference>
<dbReference type="Proteomes" id="UP000799440">
    <property type="component" value="Unassembled WGS sequence"/>
</dbReference>
<dbReference type="GO" id="GO:0015031">
    <property type="term" value="P:protein transport"/>
    <property type="evidence" value="ECO:0007669"/>
    <property type="project" value="UniProtKB-KW"/>
</dbReference>
<evidence type="ECO:0000256" key="1">
    <source>
        <dbReference type="ARBA" id="ARBA00003496"/>
    </source>
</evidence>
<evidence type="ECO:0000259" key="15">
    <source>
        <dbReference type="Pfam" id="PF07819"/>
    </source>
</evidence>
<feature type="transmembrane region" description="Helical" evidence="12">
    <location>
        <begin position="870"/>
        <end position="893"/>
    </location>
</feature>
<keyword evidence="7 12" id="KW-0378">Hydrolase</keyword>
<evidence type="ECO:0000256" key="4">
    <source>
        <dbReference type="ARBA" id="ARBA00015856"/>
    </source>
</evidence>
<feature type="domain" description="GPI inositol-deacylase PGAP1-like alpha/beta" evidence="15">
    <location>
        <begin position="188"/>
        <end position="431"/>
    </location>
</feature>
<keyword evidence="8 12" id="KW-0256">Endoplasmic reticulum</keyword>
<dbReference type="GO" id="GO:0050185">
    <property type="term" value="F:phosphatidylinositol deacylase activity"/>
    <property type="evidence" value="ECO:0007669"/>
    <property type="project" value="TreeGrafter"/>
</dbReference>
<feature type="transmembrane region" description="Helical" evidence="12">
    <location>
        <begin position="1054"/>
        <end position="1074"/>
    </location>
</feature>
<dbReference type="PANTHER" id="PTHR15495:SF7">
    <property type="entry name" value="GPI INOSITOL-DEACYLASE"/>
    <property type="match status" value="1"/>
</dbReference>
<feature type="compositionally biased region" description="Polar residues" evidence="14">
    <location>
        <begin position="1236"/>
        <end position="1249"/>
    </location>
</feature>
<keyword evidence="6 12" id="KW-0812">Transmembrane</keyword>
<feature type="transmembrane region" description="Helical" evidence="12">
    <location>
        <begin position="114"/>
        <end position="136"/>
    </location>
</feature>
<evidence type="ECO:0000313" key="17">
    <source>
        <dbReference type="EMBL" id="KAF2742115.1"/>
    </source>
</evidence>
<feature type="compositionally biased region" description="Polar residues" evidence="14">
    <location>
        <begin position="85"/>
        <end position="95"/>
    </location>
</feature>
<dbReference type="PANTHER" id="PTHR15495">
    <property type="entry name" value="NEGATIVE REGULATOR OF VESICLE FORMATION-RELATED"/>
    <property type="match status" value="1"/>
</dbReference>
<feature type="domain" description="GPI inositol-deacylase transmembrane" evidence="16">
    <location>
        <begin position="782"/>
        <end position="1100"/>
    </location>
</feature>
<evidence type="ECO:0000256" key="12">
    <source>
        <dbReference type="RuleBase" id="RU365011"/>
    </source>
</evidence>
<keyword evidence="5 12" id="KW-0813">Transport</keyword>
<dbReference type="Pfam" id="PF25141">
    <property type="entry name" value="PGAP1_2nd"/>
    <property type="match status" value="1"/>
</dbReference>
<accession>A0A6A6UVF0</accession>
<evidence type="ECO:0000256" key="13">
    <source>
        <dbReference type="SAM" id="Coils"/>
    </source>
</evidence>
<feature type="transmembrane region" description="Helical" evidence="12">
    <location>
        <begin position="996"/>
        <end position="1016"/>
    </location>
</feature>
<dbReference type="FunFam" id="1.20.5.110:FF:000054">
    <property type="entry name" value="Protein transport protein BOS1"/>
    <property type="match status" value="1"/>
</dbReference>
<feature type="transmembrane region" description="Helical" evidence="12">
    <location>
        <begin position="956"/>
        <end position="975"/>
    </location>
</feature>
<evidence type="ECO:0000259" key="16">
    <source>
        <dbReference type="Pfam" id="PF25140"/>
    </source>
</evidence>
<dbReference type="Pfam" id="PF07819">
    <property type="entry name" value="PGAP1"/>
    <property type="match status" value="1"/>
</dbReference>
<dbReference type="GO" id="GO:0006888">
    <property type="term" value="P:endoplasmic reticulum to Golgi vesicle-mediated transport"/>
    <property type="evidence" value="ECO:0007669"/>
    <property type="project" value="TreeGrafter"/>
</dbReference>
<dbReference type="EC" id="3.1.-.-" evidence="12"/>
<evidence type="ECO:0000256" key="3">
    <source>
        <dbReference type="ARBA" id="ARBA00006931"/>
    </source>
</evidence>
<evidence type="ECO:0000313" key="18">
    <source>
        <dbReference type="Proteomes" id="UP000799440"/>
    </source>
</evidence>
<dbReference type="InterPro" id="IPR012908">
    <property type="entry name" value="PGAP1-ab_dom-like"/>
</dbReference>
<dbReference type="Gene3D" id="1.20.5.110">
    <property type="match status" value="1"/>
</dbReference>
<evidence type="ECO:0000256" key="5">
    <source>
        <dbReference type="ARBA" id="ARBA00022448"/>
    </source>
</evidence>